<gene>
    <name evidence="2" type="ORF">GCM10011529_27850</name>
</gene>
<dbReference type="Proteomes" id="UP000635071">
    <property type="component" value="Unassembled WGS sequence"/>
</dbReference>
<evidence type="ECO:0000313" key="2">
    <source>
        <dbReference type="EMBL" id="GGE19700.1"/>
    </source>
</evidence>
<protein>
    <submittedName>
        <fullName evidence="2">Uncharacterized protein</fullName>
    </submittedName>
</protein>
<accession>A0A916ZZ38</accession>
<feature type="region of interest" description="Disordered" evidence="1">
    <location>
        <begin position="22"/>
        <end position="42"/>
    </location>
</feature>
<keyword evidence="3" id="KW-1185">Reference proteome</keyword>
<sequence>MVDDFKRNADMATVKLPKNFTQAEGAVGRRREGDSREIRKSSRRKIDRTKSVILTIWHKNEIAWISIAVVEEEIESVDTG</sequence>
<feature type="compositionally biased region" description="Basic and acidic residues" evidence="1">
    <location>
        <begin position="27"/>
        <end position="40"/>
    </location>
</feature>
<proteinExistence type="predicted"/>
<reference evidence="2" key="2">
    <citation type="submission" date="2020-09" db="EMBL/GenBank/DDBJ databases">
        <authorList>
            <person name="Sun Q."/>
            <person name="Zhou Y."/>
        </authorList>
    </citation>
    <scope>NUCLEOTIDE SEQUENCE</scope>
    <source>
        <strain evidence="2">CGMCC 1.15519</strain>
    </source>
</reference>
<evidence type="ECO:0000256" key="1">
    <source>
        <dbReference type="SAM" id="MobiDB-lite"/>
    </source>
</evidence>
<organism evidence="2 3">
    <name type="scientific">Sandarakinorhabdus glacialis</name>
    <dbReference type="NCBI Taxonomy" id="1614636"/>
    <lineage>
        <taxon>Bacteria</taxon>
        <taxon>Pseudomonadati</taxon>
        <taxon>Pseudomonadota</taxon>
        <taxon>Alphaproteobacteria</taxon>
        <taxon>Sphingomonadales</taxon>
        <taxon>Sphingosinicellaceae</taxon>
        <taxon>Sandarakinorhabdus</taxon>
    </lineage>
</organism>
<dbReference type="AlphaFoldDB" id="A0A916ZZ38"/>
<reference evidence="2" key="1">
    <citation type="journal article" date="2014" name="Int. J. Syst. Evol. Microbiol.">
        <title>Complete genome sequence of Corynebacterium casei LMG S-19264T (=DSM 44701T), isolated from a smear-ripened cheese.</title>
        <authorList>
            <consortium name="US DOE Joint Genome Institute (JGI-PGF)"/>
            <person name="Walter F."/>
            <person name="Albersmeier A."/>
            <person name="Kalinowski J."/>
            <person name="Ruckert C."/>
        </authorList>
    </citation>
    <scope>NUCLEOTIDE SEQUENCE</scope>
    <source>
        <strain evidence="2">CGMCC 1.15519</strain>
    </source>
</reference>
<name>A0A916ZZ38_9SPHN</name>
<dbReference type="EMBL" id="BMJM01000012">
    <property type="protein sequence ID" value="GGE19700.1"/>
    <property type="molecule type" value="Genomic_DNA"/>
</dbReference>
<evidence type="ECO:0000313" key="3">
    <source>
        <dbReference type="Proteomes" id="UP000635071"/>
    </source>
</evidence>
<comment type="caution">
    <text evidence="2">The sequence shown here is derived from an EMBL/GenBank/DDBJ whole genome shotgun (WGS) entry which is preliminary data.</text>
</comment>